<reference evidence="2 3" key="1">
    <citation type="submission" date="2015-01" db="EMBL/GenBank/DDBJ databases">
        <title>The Genome Sequence of Exophiala oligosperma CBS72588.</title>
        <authorList>
            <consortium name="The Broad Institute Genomics Platform"/>
            <person name="Cuomo C."/>
            <person name="de Hoog S."/>
            <person name="Gorbushina A."/>
            <person name="Stielow B."/>
            <person name="Teixiera M."/>
            <person name="Abouelleil A."/>
            <person name="Chapman S.B."/>
            <person name="Priest M."/>
            <person name="Young S.K."/>
            <person name="Wortman J."/>
            <person name="Nusbaum C."/>
            <person name="Birren B."/>
        </authorList>
    </citation>
    <scope>NUCLEOTIDE SEQUENCE [LARGE SCALE GENOMIC DNA]</scope>
    <source>
        <strain evidence="2 3">CBS 72588</strain>
    </source>
</reference>
<dbReference type="RefSeq" id="XP_016263423.1">
    <property type="nucleotide sequence ID" value="XM_016405217.1"/>
</dbReference>
<proteinExistence type="predicted"/>
<dbReference type="AlphaFoldDB" id="A0A0D2C0H6"/>
<feature type="region of interest" description="Disordered" evidence="1">
    <location>
        <begin position="73"/>
        <end position="95"/>
    </location>
</feature>
<dbReference type="GeneID" id="27356407"/>
<accession>A0A0D2C0H6</accession>
<dbReference type="EMBL" id="KN847335">
    <property type="protein sequence ID" value="KIW43207.1"/>
    <property type="molecule type" value="Genomic_DNA"/>
</dbReference>
<name>A0A0D2C0H6_9EURO</name>
<evidence type="ECO:0000256" key="1">
    <source>
        <dbReference type="SAM" id="MobiDB-lite"/>
    </source>
</evidence>
<dbReference type="VEuPathDB" id="FungiDB:PV06_04333"/>
<gene>
    <name evidence="2" type="ORF">PV06_04333</name>
</gene>
<organism evidence="2 3">
    <name type="scientific">Exophiala oligosperma</name>
    <dbReference type="NCBI Taxonomy" id="215243"/>
    <lineage>
        <taxon>Eukaryota</taxon>
        <taxon>Fungi</taxon>
        <taxon>Dikarya</taxon>
        <taxon>Ascomycota</taxon>
        <taxon>Pezizomycotina</taxon>
        <taxon>Eurotiomycetes</taxon>
        <taxon>Chaetothyriomycetidae</taxon>
        <taxon>Chaetothyriales</taxon>
        <taxon>Herpotrichiellaceae</taxon>
        <taxon>Exophiala</taxon>
    </lineage>
</organism>
<feature type="compositionally biased region" description="Polar residues" evidence="1">
    <location>
        <begin position="14"/>
        <end position="25"/>
    </location>
</feature>
<sequence>MEQGYGAPAKVRRQQTQTTAHTSIRGTGGTLRKRRESHTHTEREKENLKLTSLRYFRSRNDVWLSMVVRLPPAPRPSPRQLLRQTGRRESERGRFQITVSHPTVVMVVC</sequence>
<keyword evidence="3" id="KW-1185">Reference proteome</keyword>
<feature type="region of interest" description="Disordered" evidence="1">
    <location>
        <begin position="1"/>
        <end position="46"/>
    </location>
</feature>
<protein>
    <submittedName>
        <fullName evidence="2">Uncharacterized protein</fullName>
    </submittedName>
</protein>
<evidence type="ECO:0000313" key="3">
    <source>
        <dbReference type="Proteomes" id="UP000053342"/>
    </source>
</evidence>
<evidence type="ECO:0000313" key="2">
    <source>
        <dbReference type="EMBL" id="KIW43207.1"/>
    </source>
</evidence>
<dbReference type="Proteomes" id="UP000053342">
    <property type="component" value="Unassembled WGS sequence"/>
</dbReference>
<dbReference type="HOGENOM" id="CLU_2183958_0_0_1"/>